<gene>
    <name evidence="1" type="ORF">B9Z55_026962</name>
</gene>
<reference evidence="2" key="1">
    <citation type="submission" date="2017-10" db="EMBL/GenBank/DDBJ databases">
        <title>Rapid genome shrinkage in a self-fertile nematode reveals novel sperm competition proteins.</title>
        <authorList>
            <person name="Yin D."/>
            <person name="Schwarz E.M."/>
            <person name="Thomas C.G."/>
            <person name="Felde R.L."/>
            <person name="Korf I.F."/>
            <person name="Cutter A.D."/>
            <person name="Schartner C.M."/>
            <person name="Ralston E.J."/>
            <person name="Meyer B.J."/>
            <person name="Haag E.S."/>
        </authorList>
    </citation>
    <scope>NUCLEOTIDE SEQUENCE [LARGE SCALE GENOMIC DNA]</scope>
    <source>
        <strain evidence="2">JU1422</strain>
    </source>
</reference>
<protein>
    <submittedName>
        <fullName evidence="1">Uncharacterized protein</fullName>
    </submittedName>
</protein>
<proteinExistence type="predicted"/>
<organism evidence="1 2">
    <name type="scientific">Caenorhabditis nigoni</name>
    <dbReference type="NCBI Taxonomy" id="1611254"/>
    <lineage>
        <taxon>Eukaryota</taxon>
        <taxon>Metazoa</taxon>
        <taxon>Ecdysozoa</taxon>
        <taxon>Nematoda</taxon>
        <taxon>Chromadorea</taxon>
        <taxon>Rhabditida</taxon>
        <taxon>Rhabditina</taxon>
        <taxon>Rhabditomorpha</taxon>
        <taxon>Rhabditoidea</taxon>
        <taxon>Rhabditidae</taxon>
        <taxon>Peloderinae</taxon>
        <taxon>Caenorhabditis</taxon>
    </lineage>
</organism>
<sequence>MTLVYGSSKTRPIEYWIQIVPILLKSSHLKYGQVNIVVTEAGEFEKSLTQFGAEKDPENPHMFKYSIPDSDEFFEIKIEKYIYQITGIYIERKSNSA</sequence>
<dbReference type="AlphaFoldDB" id="A0A2G5SIP7"/>
<name>A0A2G5SIP7_9PELO</name>
<accession>A0A2G5SIP7</accession>
<dbReference type="Proteomes" id="UP000230233">
    <property type="component" value="Unassembled WGS sequence"/>
</dbReference>
<keyword evidence="2" id="KW-1185">Reference proteome</keyword>
<comment type="caution">
    <text evidence="1">The sequence shown here is derived from an EMBL/GenBank/DDBJ whole genome shotgun (WGS) entry which is preliminary data.</text>
</comment>
<evidence type="ECO:0000313" key="2">
    <source>
        <dbReference type="Proteomes" id="UP000230233"/>
    </source>
</evidence>
<dbReference type="EMBL" id="PDUG01000007">
    <property type="protein sequence ID" value="PIC14773.1"/>
    <property type="molecule type" value="Genomic_DNA"/>
</dbReference>
<evidence type="ECO:0000313" key="1">
    <source>
        <dbReference type="EMBL" id="PIC14773.1"/>
    </source>
</evidence>